<comment type="caution">
    <text evidence="1">The sequence shown here is derived from an EMBL/GenBank/DDBJ whole genome shotgun (WGS) entry which is preliminary data.</text>
</comment>
<accession>A0A316ECJ7</accession>
<dbReference type="AlphaFoldDB" id="A0A316ECJ7"/>
<evidence type="ECO:0000313" key="1">
    <source>
        <dbReference type="EMBL" id="PWK27343.1"/>
    </source>
</evidence>
<proteinExistence type="predicted"/>
<protein>
    <submittedName>
        <fullName evidence="1">Uncharacterized protein</fullName>
    </submittedName>
</protein>
<dbReference type="InterPro" id="IPR046525">
    <property type="entry name" value="DUF6702"/>
</dbReference>
<evidence type="ECO:0000313" key="2">
    <source>
        <dbReference type="Proteomes" id="UP000245489"/>
    </source>
</evidence>
<organism evidence="1 2">
    <name type="scientific">Arcicella aurantiaca</name>
    <dbReference type="NCBI Taxonomy" id="591202"/>
    <lineage>
        <taxon>Bacteria</taxon>
        <taxon>Pseudomonadati</taxon>
        <taxon>Bacteroidota</taxon>
        <taxon>Cytophagia</taxon>
        <taxon>Cytophagales</taxon>
        <taxon>Flectobacillaceae</taxon>
        <taxon>Arcicella</taxon>
    </lineage>
</organism>
<keyword evidence="2" id="KW-1185">Reference proteome</keyword>
<reference evidence="1 2" key="1">
    <citation type="submission" date="2018-05" db="EMBL/GenBank/DDBJ databases">
        <title>Genomic Encyclopedia of Archaeal and Bacterial Type Strains, Phase II (KMG-II): from individual species to whole genera.</title>
        <authorList>
            <person name="Goeker M."/>
        </authorList>
    </citation>
    <scope>NUCLEOTIDE SEQUENCE [LARGE SCALE GENOMIC DNA]</scope>
    <source>
        <strain evidence="1 2">DSM 22214</strain>
    </source>
</reference>
<name>A0A316ECJ7_9BACT</name>
<dbReference type="EMBL" id="QGGO01000007">
    <property type="protein sequence ID" value="PWK27343.1"/>
    <property type="molecule type" value="Genomic_DNA"/>
</dbReference>
<gene>
    <name evidence="1" type="ORF">LV89_01656</name>
</gene>
<dbReference type="Proteomes" id="UP000245489">
    <property type="component" value="Unassembled WGS sequence"/>
</dbReference>
<dbReference type="Pfam" id="PF20420">
    <property type="entry name" value="DUF6702"/>
    <property type="match status" value="1"/>
</dbReference>
<sequence>MIFLQRNNKSSFNFPKVLNFREVTKSIKPASLKNTCRFLVLGMILILQTSFTPSSHNLNTHDFHTSLTEMRYNAKSKSFEISLRLFTDDLQKAISANNQNRKIVIENTDKNDALVEAYVRKYFTIINPKNQRIAFQYVGKENEGEATWVYLEMPVNESLNGSRIQNIVLFDMFDDQTNIVNLFFQNQKKSYLFNSKNKVFTIEI</sequence>